<name>W9YW77_9EURO</name>
<protein>
    <recommendedName>
        <fullName evidence="5">C2H2-type domain-containing protein</fullName>
    </recommendedName>
</protein>
<feature type="coiled-coil region" evidence="1">
    <location>
        <begin position="166"/>
        <end position="193"/>
    </location>
</feature>
<feature type="region of interest" description="Disordered" evidence="2">
    <location>
        <begin position="238"/>
        <end position="275"/>
    </location>
</feature>
<evidence type="ECO:0008006" key="5">
    <source>
        <dbReference type="Google" id="ProtNLM"/>
    </source>
</evidence>
<dbReference type="eggNOG" id="ENOG502SAWK">
    <property type="taxonomic scope" value="Eukaryota"/>
</dbReference>
<dbReference type="HOGENOM" id="CLU_279132_0_0_1"/>
<feature type="region of interest" description="Disordered" evidence="2">
    <location>
        <begin position="555"/>
        <end position="622"/>
    </location>
</feature>
<feature type="compositionally biased region" description="Basic residues" evidence="2">
    <location>
        <begin position="1052"/>
        <end position="1062"/>
    </location>
</feature>
<feature type="region of interest" description="Disordered" evidence="2">
    <location>
        <begin position="291"/>
        <end position="344"/>
    </location>
</feature>
<feature type="compositionally biased region" description="Polar residues" evidence="2">
    <location>
        <begin position="580"/>
        <end position="591"/>
    </location>
</feature>
<feature type="compositionally biased region" description="Basic and acidic residues" evidence="2">
    <location>
        <begin position="262"/>
        <end position="272"/>
    </location>
</feature>
<dbReference type="PANTHER" id="PTHR38166:SF1">
    <property type="entry name" value="C2H2-TYPE DOMAIN-CONTAINING PROTEIN"/>
    <property type="match status" value="1"/>
</dbReference>
<dbReference type="AlphaFoldDB" id="W9YW77"/>
<feature type="compositionally biased region" description="Polar residues" evidence="2">
    <location>
        <begin position="1013"/>
        <end position="1029"/>
    </location>
</feature>
<evidence type="ECO:0000256" key="1">
    <source>
        <dbReference type="SAM" id="Coils"/>
    </source>
</evidence>
<dbReference type="GeneID" id="19157203"/>
<evidence type="ECO:0000313" key="3">
    <source>
        <dbReference type="EMBL" id="EXJ93910.1"/>
    </source>
</evidence>
<dbReference type="Proteomes" id="UP000019484">
    <property type="component" value="Unassembled WGS sequence"/>
</dbReference>
<feature type="compositionally biased region" description="Polar residues" evidence="2">
    <location>
        <begin position="294"/>
        <end position="308"/>
    </location>
</feature>
<keyword evidence="1" id="KW-0175">Coiled coil</keyword>
<dbReference type="PANTHER" id="PTHR38166">
    <property type="entry name" value="C2H2-TYPE DOMAIN-CONTAINING PROTEIN-RELATED"/>
    <property type="match status" value="1"/>
</dbReference>
<feature type="region of interest" description="Disordered" evidence="2">
    <location>
        <begin position="103"/>
        <end position="125"/>
    </location>
</feature>
<reference evidence="3 4" key="1">
    <citation type="submission" date="2013-03" db="EMBL/GenBank/DDBJ databases">
        <title>The Genome Sequence of Capronia coronata CBS 617.96.</title>
        <authorList>
            <consortium name="The Broad Institute Genomics Platform"/>
            <person name="Cuomo C."/>
            <person name="de Hoog S."/>
            <person name="Gorbushina A."/>
            <person name="Walker B."/>
            <person name="Young S.K."/>
            <person name="Zeng Q."/>
            <person name="Gargeya S."/>
            <person name="Fitzgerald M."/>
            <person name="Haas B."/>
            <person name="Abouelleil A."/>
            <person name="Allen A.W."/>
            <person name="Alvarado L."/>
            <person name="Arachchi H.M."/>
            <person name="Berlin A.M."/>
            <person name="Chapman S.B."/>
            <person name="Gainer-Dewar J."/>
            <person name="Goldberg J."/>
            <person name="Griggs A."/>
            <person name="Gujja S."/>
            <person name="Hansen M."/>
            <person name="Howarth C."/>
            <person name="Imamovic A."/>
            <person name="Ireland A."/>
            <person name="Larimer J."/>
            <person name="McCowan C."/>
            <person name="Murphy C."/>
            <person name="Pearson M."/>
            <person name="Poon T.W."/>
            <person name="Priest M."/>
            <person name="Roberts A."/>
            <person name="Saif S."/>
            <person name="Shea T."/>
            <person name="Sisk P."/>
            <person name="Sykes S."/>
            <person name="Wortman J."/>
            <person name="Nusbaum C."/>
            <person name="Birren B."/>
        </authorList>
    </citation>
    <scope>NUCLEOTIDE SEQUENCE [LARGE SCALE GENOMIC DNA]</scope>
    <source>
        <strain evidence="3 4">CBS 617.96</strain>
    </source>
</reference>
<organism evidence="3 4">
    <name type="scientific">Capronia coronata CBS 617.96</name>
    <dbReference type="NCBI Taxonomy" id="1182541"/>
    <lineage>
        <taxon>Eukaryota</taxon>
        <taxon>Fungi</taxon>
        <taxon>Dikarya</taxon>
        <taxon>Ascomycota</taxon>
        <taxon>Pezizomycotina</taxon>
        <taxon>Eurotiomycetes</taxon>
        <taxon>Chaetothyriomycetidae</taxon>
        <taxon>Chaetothyriales</taxon>
        <taxon>Herpotrichiellaceae</taxon>
        <taxon>Capronia</taxon>
    </lineage>
</organism>
<feature type="region of interest" description="Disordered" evidence="2">
    <location>
        <begin position="1011"/>
        <end position="1066"/>
    </location>
</feature>
<sequence length="1129" mass="125047">MVFPALLLHTGDRPDLPARVSIHDESHHGTKQPFQTADHTQRALHSQQTWDSAEADGLLNQGVRSKSRTLPYPYHPDHYSDNLAGDRPCLSGRSNSLNSLSTLQRETEAEAAAAPPSLYKGSPISAISPPCLVPTRFTPIKQEQHHSCPSRSQSRVEILNEQRRYQKSLRKTLKREQKAQQKAQKEDERLRRAFLAAEVAASRRKNATRPGDSLSSRSKSIRPIASQLVNGLVDCLTSKQPLGRPSRRVRQAENVPPTLDDFDSKQEIHDYFHPPSATSEMDIAELPADLPQYTPFQDSTRTQDNEPTTLLKDVDPAKEKERGSPTTQHEDRQDNPGTAPKSMRCDSCQNPICLNEIYYHCSICESGDRILCSNCDRAGRSCRHAITEKVRSVSRAVSSEQTMDRESSRPDTQQCAVAPEGISMMDSLGETEACIESLLQPSLLTVNSHVCSDVLDRKKSRHACHETKSDAIIKPDQVKETELRRRERDLVDREKEIALRERDVAIRERQASLEVRESASAIQQQLFAFQLQSAMLRRTEEASMEIGSQFQGLSINESNHLRNHGTKRKAGGGRNAGFPTGTSVSHQQSPPKRSPSGCRDSSEEDDEEDTGTPKKIRQTLESRRTAGHLFACPFSKFDRARYSTQNEDEKNYRRCSSGYWPDISRLKQHLYRVHWRGIHCPDCYAEFKDTDQLQAHMRAESPCAKIDCPYPEKFDEAQESGIRQKRPGKTAEQVWYIIYGILFPGHPLPDSPYPNNVDTTPLSAVSSAAAENQDPMHMLAEVFESRLDQHVEASEQAWVRSPQAREFIRQQLRESVADVLERLDLASNLSVQPTPCSALAPHSTRGSSISLTPTSSVTASPTNGPAPRESRADIQLLPPGPCQSFSRPISAGTRHGGLVSESVAAVQKVQPLPNQMSAKAEASTTDIAHHAAANMDPENDHYDDQCNNWSHWDELGLALSTDFNFDFGPSPPLVPDEVRPLQTSSMQSWAPAQGYVPVKLSSVIDVPDAPAATTASPLKPNHSTTSSIDSGYGSMGLASATSLGGEPSAATKPKKTRPRREKMKGTEVQAYKEASPVLEADVNYDALGVPFDEFLDGMGMDEFGNVAGETLTAYLDTQYTAASDYVLPV</sequence>
<dbReference type="OrthoDB" id="3521097at2759"/>
<feature type="compositionally biased region" description="Polar residues" evidence="2">
    <location>
        <begin position="844"/>
        <end position="863"/>
    </location>
</feature>
<feature type="region of interest" description="Disordered" evidence="2">
    <location>
        <begin position="832"/>
        <end position="880"/>
    </location>
</feature>
<dbReference type="RefSeq" id="XP_007721404.1">
    <property type="nucleotide sequence ID" value="XM_007723214.1"/>
</dbReference>
<comment type="caution">
    <text evidence="3">The sequence shown here is derived from an EMBL/GenBank/DDBJ whole genome shotgun (WGS) entry which is preliminary data.</text>
</comment>
<gene>
    <name evidence="3" type="ORF">A1O1_02303</name>
</gene>
<accession>W9YW77</accession>
<dbReference type="EMBL" id="AMWN01000002">
    <property type="protein sequence ID" value="EXJ93910.1"/>
    <property type="molecule type" value="Genomic_DNA"/>
</dbReference>
<keyword evidence="4" id="KW-1185">Reference proteome</keyword>
<feature type="compositionally biased region" description="Basic residues" evidence="2">
    <location>
        <begin position="561"/>
        <end position="571"/>
    </location>
</feature>
<feature type="compositionally biased region" description="Basic and acidic residues" evidence="2">
    <location>
        <begin position="312"/>
        <end position="334"/>
    </location>
</feature>
<dbReference type="STRING" id="1182541.W9YW77"/>
<evidence type="ECO:0000313" key="4">
    <source>
        <dbReference type="Proteomes" id="UP000019484"/>
    </source>
</evidence>
<evidence type="ECO:0000256" key="2">
    <source>
        <dbReference type="SAM" id="MobiDB-lite"/>
    </source>
</evidence>
<proteinExistence type="predicted"/>